<gene>
    <name evidence="1" type="ORF">QO231_07200</name>
</gene>
<evidence type="ECO:0000313" key="2">
    <source>
        <dbReference type="Proteomes" id="UP001255416"/>
    </source>
</evidence>
<accession>A0ABU3VBW3</accession>
<keyword evidence="2" id="KW-1185">Reference proteome</keyword>
<organism evidence="1 2">
    <name type="scientific">Sedimentitalea todarodis</name>
    <dbReference type="NCBI Taxonomy" id="1631240"/>
    <lineage>
        <taxon>Bacteria</taxon>
        <taxon>Pseudomonadati</taxon>
        <taxon>Pseudomonadota</taxon>
        <taxon>Alphaproteobacteria</taxon>
        <taxon>Rhodobacterales</taxon>
        <taxon>Paracoccaceae</taxon>
        <taxon>Sedimentitalea</taxon>
    </lineage>
</organism>
<dbReference type="EMBL" id="JASMWN010000004">
    <property type="protein sequence ID" value="MDU9003639.1"/>
    <property type="molecule type" value="Genomic_DNA"/>
</dbReference>
<evidence type="ECO:0000313" key="1">
    <source>
        <dbReference type="EMBL" id="MDU9003639.1"/>
    </source>
</evidence>
<name>A0ABU3VBW3_9RHOB</name>
<dbReference type="Proteomes" id="UP001255416">
    <property type="component" value="Unassembled WGS sequence"/>
</dbReference>
<reference evidence="2" key="1">
    <citation type="submission" date="2023-05" db="EMBL/GenBank/DDBJ databases">
        <title>Sedimentitalea sp. nov. JM2-8.</title>
        <authorList>
            <person name="Huang J."/>
        </authorList>
    </citation>
    <scope>NUCLEOTIDE SEQUENCE [LARGE SCALE GENOMIC DNA]</scope>
    <source>
        <strain evidence="2">KHS03</strain>
    </source>
</reference>
<dbReference type="RefSeq" id="WP_316774696.1">
    <property type="nucleotide sequence ID" value="NZ_JASMWN010000004.1"/>
</dbReference>
<proteinExistence type="predicted"/>
<protein>
    <submittedName>
        <fullName evidence="1">Uncharacterized protein</fullName>
    </submittedName>
</protein>
<comment type="caution">
    <text evidence="1">The sequence shown here is derived from an EMBL/GenBank/DDBJ whole genome shotgun (WGS) entry which is preliminary data.</text>
</comment>
<sequence length="87" mass="10064">MSPFLRDADVRHDFLARILGDRPFEIHEESESNASLCLADLALMRMLQRRLAARLGADHPSCVPFGKQFEPFCWRHRRSDPRKSGAR</sequence>